<protein>
    <recommendedName>
        <fullName evidence="1">DUF7309 domain-containing protein</fullName>
    </recommendedName>
</protein>
<evidence type="ECO:0000313" key="2">
    <source>
        <dbReference type="EMBL" id="CAA9422449.1"/>
    </source>
</evidence>
<proteinExistence type="predicted"/>
<dbReference type="EMBL" id="CADCTY010002428">
    <property type="protein sequence ID" value="CAA9422449.1"/>
    <property type="molecule type" value="Genomic_DNA"/>
</dbReference>
<feature type="non-terminal residue" evidence="2">
    <location>
        <position position="368"/>
    </location>
</feature>
<dbReference type="InterPro" id="IPR055733">
    <property type="entry name" value="DUF7309"/>
</dbReference>
<dbReference type="Pfam" id="PF23988">
    <property type="entry name" value="DUF7309"/>
    <property type="match status" value="1"/>
</dbReference>
<organism evidence="2">
    <name type="scientific">uncultured Leptolyngbya sp</name>
    <dbReference type="NCBI Taxonomy" id="332963"/>
    <lineage>
        <taxon>Bacteria</taxon>
        <taxon>Bacillati</taxon>
        <taxon>Cyanobacteriota</taxon>
        <taxon>Cyanophyceae</taxon>
        <taxon>Leptolyngbyales</taxon>
        <taxon>Leptolyngbyaceae</taxon>
        <taxon>Leptolyngbya group</taxon>
        <taxon>Leptolyngbya</taxon>
        <taxon>environmental samples</taxon>
    </lineage>
</organism>
<dbReference type="AlphaFoldDB" id="A0A6J4PXV8"/>
<reference evidence="2" key="1">
    <citation type="submission" date="2020-02" db="EMBL/GenBank/DDBJ databases">
        <authorList>
            <person name="Meier V. D."/>
        </authorList>
    </citation>
    <scope>NUCLEOTIDE SEQUENCE</scope>
    <source>
        <strain evidence="2">AVDCRST_MAG94</strain>
    </source>
</reference>
<evidence type="ECO:0000259" key="1">
    <source>
        <dbReference type="Pfam" id="PF23988"/>
    </source>
</evidence>
<sequence>MGGFQDAVSSRPPQLPPQYAEALTEKAIALWQDAPWDVFADHQILAIEVNRWDLDTLYASVMGMLGMEFGVLFYRSLESLQRFRERVVTNESLEDMEEAFLGQDCLFVTFESDGDEEDGVNLSIVPTIDAIEPVFGNLHPLEGLRSFLYDEEAMALLVVLEAFHRFMRQHRSKFEPDTFPAVSSRYRIPLPAEVTADAPANEATKTATIAIKVSTMPDLAAELLALTDADDDDESFPAVRDDLVPANSFLSLGVVPWDVLDLLRSGMAEHQPMTDVKAAGDGFPVVMIQTSRPKAKTLVGAIKAAGGLQAICFNPGADPFDSEHYDLGLFQTGNGDLHLFGEFGDEDPTHIAARKKWDQRCKKTNGCC</sequence>
<accession>A0A6J4PXV8</accession>
<feature type="domain" description="DUF7309" evidence="1">
    <location>
        <begin position="22"/>
        <end position="113"/>
    </location>
</feature>
<gene>
    <name evidence="2" type="ORF">AVDCRST_MAG94-7084</name>
</gene>
<name>A0A6J4PXV8_9CYAN</name>